<evidence type="ECO:0000259" key="7">
    <source>
        <dbReference type="PROSITE" id="PS51918"/>
    </source>
</evidence>
<dbReference type="InterPro" id="IPR007197">
    <property type="entry name" value="rSAM"/>
</dbReference>
<dbReference type="Pfam" id="PF16199">
    <property type="entry name" value="Radical_SAM_C"/>
    <property type="match status" value="1"/>
</dbReference>
<protein>
    <submittedName>
        <fullName evidence="8">TIGR01212 family radical SAM protein</fullName>
    </submittedName>
</protein>
<dbReference type="Gene3D" id="3.30.750.200">
    <property type="match status" value="1"/>
</dbReference>
<keyword evidence="6" id="KW-0411">Iron-sulfur</keyword>
<name>A0A8J6PAH3_9FIRM</name>
<keyword evidence="3" id="KW-0949">S-adenosyl-L-methionine</keyword>
<comment type="cofactor">
    <cofactor evidence="1">
        <name>[4Fe-4S] cluster</name>
        <dbReference type="ChEBI" id="CHEBI:49883"/>
    </cofactor>
</comment>
<dbReference type="InterPro" id="IPR032432">
    <property type="entry name" value="Radical_SAM_C"/>
</dbReference>
<feature type="domain" description="Radical SAM core" evidence="7">
    <location>
        <begin position="24"/>
        <end position="265"/>
    </location>
</feature>
<dbReference type="RefSeq" id="WP_187536264.1">
    <property type="nucleotide sequence ID" value="NZ_JACRTL010000001.1"/>
</dbReference>
<evidence type="ECO:0000256" key="2">
    <source>
        <dbReference type="ARBA" id="ARBA00022485"/>
    </source>
</evidence>
<dbReference type="EMBL" id="JACRTL010000001">
    <property type="protein sequence ID" value="MBC8610282.1"/>
    <property type="molecule type" value="Genomic_DNA"/>
</dbReference>
<dbReference type="SFLD" id="SFLDS00029">
    <property type="entry name" value="Radical_SAM"/>
    <property type="match status" value="1"/>
</dbReference>
<evidence type="ECO:0000256" key="6">
    <source>
        <dbReference type="ARBA" id="ARBA00023014"/>
    </source>
</evidence>
<keyword evidence="2" id="KW-0004">4Fe-4S</keyword>
<dbReference type="SFLD" id="SFLDG01091">
    <property type="entry name" value="uncharacterized_CHP01210-like"/>
    <property type="match status" value="1"/>
</dbReference>
<dbReference type="InterPro" id="IPR039661">
    <property type="entry name" value="ELP3"/>
</dbReference>
<reference evidence="8" key="1">
    <citation type="submission" date="2020-08" db="EMBL/GenBank/DDBJ databases">
        <title>Genome public.</title>
        <authorList>
            <person name="Liu C."/>
            <person name="Sun Q."/>
        </authorList>
    </citation>
    <scope>NUCLEOTIDE SEQUENCE</scope>
    <source>
        <strain evidence="8">NSJ-15</strain>
    </source>
</reference>
<dbReference type="GO" id="GO:0003824">
    <property type="term" value="F:catalytic activity"/>
    <property type="evidence" value="ECO:0007669"/>
    <property type="project" value="InterPro"/>
</dbReference>
<dbReference type="PANTHER" id="PTHR11135:SF1">
    <property type="entry name" value="PROTEIN YHCC"/>
    <property type="match status" value="1"/>
</dbReference>
<dbReference type="NCBIfam" id="TIGR01212">
    <property type="entry name" value="TIGR01212 family radical SAM protein"/>
    <property type="match status" value="1"/>
</dbReference>
<evidence type="ECO:0000313" key="9">
    <source>
        <dbReference type="Proteomes" id="UP000632659"/>
    </source>
</evidence>
<dbReference type="PANTHER" id="PTHR11135">
    <property type="entry name" value="HISTONE ACETYLTRANSFERASE-RELATED"/>
    <property type="match status" value="1"/>
</dbReference>
<keyword evidence="4" id="KW-0479">Metal-binding</keyword>
<dbReference type="SFLD" id="SFLDG01086">
    <property type="entry name" value="elongater_protein-like"/>
    <property type="match status" value="1"/>
</dbReference>
<accession>A0A8J6PAH3</accession>
<dbReference type="SUPFAM" id="SSF102114">
    <property type="entry name" value="Radical SAM enzymes"/>
    <property type="match status" value="1"/>
</dbReference>
<organism evidence="8 9">
    <name type="scientific">Massiliimalia timonensis</name>
    <dbReference type="NCBI Taxonomy" id="1987501"/>
    <lineage>
        <taxon>Bacteria</taxon>
        <taxon>Bacillati</taxon>
        <taxon>Bacillota</taxon>
        <taxon>Clostridia</taxon>
        <taxon>Eubacteriales</taxon>
        <taxon>Oscillospiraceae</taxon>
        <taxon>Massiliimalia</taxon>
    </lineage>
</organism>
<dbReference type="Pfam" id="PF04055">
    <property type="entry name" value="Radical_SAM"/>
    <property type="match status" value="1"/>
</dbReference>
<dbReference type="InterPro" id="IPR005911">
    <property type="entry name" value="YhcC-like"/>
</dbReference>
<dbReference type="GO" id="GO:0051539">
    <property type="term" value="F:4 iron, 4 sulfur cluster binding"/>
    <property type="evidence" value="ECO:0007669"/>
    <property type="project" value="UniProtKB-KW"/>
</dbReference>
<evidence type="ECO:0000256" key="4">
    <source>
        <dbReference type="ARBA" id="ARBA00022723"/>
    </source>
</evidence>
<keyword evidence="9" id="KW-1185">Reference proteome</keyword>
<dbReference type="AlphaFoldDB" id="A0A8J6PAH3"/>
<comment type="caution">
    <text evidence="8">The sequence shown here is derived from an EMBL/GenBank/DDBJ whole genome shotgun (WGS) entry which is preliminary data.</text>
</comment>
<dbReference type="GO" id="GO:0046872">
    <property type="term" value="F:metal ion binding"/>
    <property type="evidence" value="ECO:0007669"/>
    <property type="project" value="UniProtKB-KW"/>
</dbReference>
<dbReference type="Proteomes" id="UP000632659">
    <property type="component" value="Unassembled WGS sequence"/>
</dbReference>
<proteinExistence type="predicted"/>
<evidence type="ECO:0000256" key="1">
    <source>
        <dbReference type="ARBA" id="ARBA00001966"/>
    </source>
</evidence>
<dbReference type="SMART" id="SM00729">
    <property type="entry name" value="Elp3"/>
    <property type="match status" value="1"/>
</dbReference>
<dbReference type="InterPro" id="IPR006638">
    <property type="entry name" value="Elp3/MiaA/NifB-like_rSAM"/>
</dbReference>
<evidence type="ECO:0000256" key="5">
    <source>
        <dbReference type="ARBA" id="ARBA00023004"/>
    </source>
</evidence>
<dbReference type="InterPro" id="IPR058240">
    <property type="entry name" value="rSAM_sf"/>
</dbReference>
<evidence type="ECO:0000313" key="8">
    <source>
        <dbReference type="EMBL" id="MBC8610282.1"/>
    </source>
</evidence>
<dbReference type="PROSITE" id="PS51918">
    <property type="entry name" value="RADICAL_SAM"/>
    <property type="match status" value="1"/>
</dbReference>
<sequence>MKSPFPYSDDNKRYHTWNYYLRHQFGGKVFKVSLNAGFTCPNLDGKKGVGGCTYCSSAGSGDFAGNPETPLHKQFDEIKHQLHQKWPQAQYIAYFQAHTNTYAPLPVLKRCFEEALAYPNVVGLSIATRADCLSPATADYLAQISQKTHLMVELGLQSAFDETGERINRCHSYQDFLKGYRLLTQRGIRVCVHLINGLPGETHEMMLYSARTVAALRPHSVKLHLLHVLKGTQIANELERGDFSLLSLEEYVQIICDQLEVFSPQTVIQRVTGDGKKEDLVGPLWSLKKFVVMNEIDKELLRRNSMQGKEWNNIGTDS</sequence>
<gene>
    <name evidence="8" type="ORF">H8702_03970</name>
</gene>
<evidence type="ECO:0000256" key="3">
    <source>
        <dbReference type="ARBA" id="ARBA00022691"/>
    </source>
</evidence>
<keyword evidence="5" id="KW-0408">Iron</keyword>